<dbReference type="Pfam" id="PF01569">
    <property type="entry name" value="PAP2"/>
    <property type="match status" value="1"/>
</dbReference>
<comment type="subcellular location">
    <subcellularLocation>
        <location evidence="1">Cell membrane</location>
        <topology evidence="1">Multi-pass membrane protein</topology>
    </subcellularLocation>
</comment>
<dbReference type="RefSeq" id="WP_257121173.1">
    <property type="nucleotide sequence ID" value="NZ_CP099464.1"/>
</dbReference>
<protein>
    <submittedName>
        <fullName evidence="9">Phosphatase PAP2 family protein</fullName>
    </submittedName>
</protein>
<organism evidence="9 10">
    <name type="scientific">Dolichospermum heterosporum TAC447</name>
    <dbReference type="NCBI Taxonomy" id="747523"/>
    <lineage>
        <taxon>Bacteria</taxon>
        <taxon>Bacillati</taxon>
        <taxon>Cyanobacteriota</taxon>
        <taxon>Cyanophyceae</taxon>
        <taxon>Nostocales</taxon>
        <taxon>Aphanizomenonaceae</taxon>
        <taxon>Dolichospermum</taxon>
        <taxon>Dolichospermum heterosporum</taxon>
    </lineage>
</organism>
<dbReference type="EMBL" id="CP099464">
    <property type="protein sequence ID" value="UUO15360.1"/>
    <property type="molecule type" value="Genomic_DNA"/>
</dbReference>
<dbReference type="InterPro" id="IPR036938">
    <property type="entry name" value="PAP2/HPO_sf"/>
</dbReference>
<evidence type="ECO:0000256" key="1">
    <source>
        <dbReference type="ARBA" id="ARBA00004651"/>
    </source>
</evidence>
<evidence type="ECO:0000313" key="9">
    <source>
        <dbReference type="EMBL" id="UUO15360.1"/>
    </source>
</evidence>
<feature type="transmembrane region" description="Helical" evidence="7">
    <location>
        <begin position="29"/>
        <end position="51"/>
    </location>
</feature>
<reference evidence="9" key="1">
    <citation type="submission" date="2022-06" db="EMBL/GenBank/DDBJ databases">
        <title>Nostosin G and Spiroidesin B from the Cyanobacterium Dolichospermum sp. NIES-1697.</title>
        <authorList>
            <person name="Phan C.-S."/>
            <person name="Mehjabin J.J."/>
            <person name="Anas A.R.J."/>
            <person name="Hayasaka M."/>
            <person name="Onoki R."/>
            <person name="Wang J."/>
            <person name="Umezawa T."/>
            <person name="Washio K."/>
            <person name="Morikawa M."/>
            <person name="Okino T."/>
        </authorList>
    </citation>
    <scope>NUCLEOTIDE SEQUENCE</scope>
    <source>
        <strain evidence="9">NIES-1697</strain>
    </source>
</reference>
<feature type="transmembrane region" description="Helical" evidence="7">
    <location>
        <begin position="177"/>
        <end position="199"/>
    </location>
</feature>
<evidence type="ECO:0000256" key="2">
    <source>
        <dbReference type="ARBA" id="ARBA00022475"/>
    </source>
</evidence>
<keyword evidence="4" id="KW-0378">Hydrolase</keyword>
<gene>
    <name evidence="9" type="ORF">NG743_25785</name>
</gene>
<dbReference type="Gene3D" id="1.20.144.10">
    <property type="entry name" value="Phosphatidic acid phosphatase type 2/haloperoxidase"/>
    <property type="match status" value="2"/>
</dbReference>
<accession>A0ABY5LXH8</accession>
<keyword evidence="6 7" id="KW-0472">Membrane</keyword>
<dbReference type="CDD" id="cd03392">
    <property type="entry name" value="PAP2_like_2"/>
    <property type="match status" value="1"/>
</dbReference>
<dbReference type="InterPro" id="IPR000326">
    <property type="entry name" value="PAP2/HPO"/>
</dbReference>
<evidence type="ECO:0000256" key="4">
    <source>
        <dbReference type="ARBA" id="ARBA00022801"/>
    </source>
</evidence>
<evidence type="ECO:0000313" key="10">
    <source>
        <dbReference type="Proteomes" id="UP001057561"/>
    </source>
</evidence>
<feature type="transmembrane region" description="Helical" evidence="7">
    <location>
        <begin position="149"/>
        <end position="170"/>
    </location>
</feature>
<proteinExistence type="predicted"/>
<dbReference type="PANTHER" id="PTHR14969">
    <property type="entry name" value="SPHINGOSINE-1-PHOSPHATE PHOSPHOHYDROLASE"/>
    <property type="match status" value="1"/>
</dbReference>
<sequence>MKKLKKSRGESKSPLNFLKNLLLSHWRSLLLIFMGVYLPLQVVEILAVRIWQNDGGFLWDMPILLAIHSTANPQLDIFAVLLTKWGSFWTVLPVLSAIALILWKQRKWRTLAYLLTTACGNLLINRTAKEFMHRIRPHLWISKAPEFDYAFPSGHAMTSMTLVAIVVILTWHRPWRWLVLTIGSLYLLTIAWTRLYLGVHFPSDILAGWMVALAWAIGVSLIIQPNLHRVTAINSSIETETTLLSEETRLIKNELSRLG</sequence>
<evidence type="ECO:0000256" key="3">
    <source>
        <dbReference type="ARBA" id="ARBA00022692"/>
    </source>
</evidence>
<dbReference type="PANTHER" id="PTHR14969:SF62">
    <property type="entry name" value="DECAPRENYLPHOSPHORYL-5-PHOSPHORIBOSE PHOSPHATASE RV3807C-RELATED"/>
    <property type="match status" value="1"/>
</dbReference>
<feature type="transmembrane region" description="Helical" evidence="7">
    <location>
        <begin position="85"/>
        <end position="103"/>
    </location>
</feature>
<keyword evidence="10" id="KW-1185">Reference proteome</keyword>
<evidence type="ECO:0000256" key="7">
    <source>
        <dbReference type="SAM" id="Phobius"/>
    </source>
</evidence>
<name>A0ABY5LXH8_9CYAN</name>
<evidence type="ECO:0000256" key="5">
    <source>
        <dbReference type="ARBA" id="ARBA00022989"/>
    </source>
</evidence>
<evidence type="ECO:0000256" key="6">
    <source>
        <dbReference type="ARBA" id="ARBA00023136"/>
    </source>
</evidence>
<dbReference type="SUPFAM" id="SSF48317">
    <property type="entry name" value="Acid phosphatase/Vanadium-dependent haloperoxidase"/>
    <property type="match status" value="1"/>
</dbReference>
<feature type="transmembrane region" description="Helical" evidence="7">
    <location>
        <begin position="110"/>
        <end position="129"/>
    </location>
</feature>
<keyword evidence="2" id="KW-1003">Cell membrane</keyword>
<evidence type="ECO:0000259" key="8">
    <source>
        <dbReference type="SMART" id="SM00014"/>
    </source>
</evidence>
<dbReference type="SMART" id="SM00014">
    <property type="entry name" value="acidPPc"/>
    <property type="match status" value="1"/>
</dbReference>
<feature type="domain" description="Phosphatidic acid phosphatase type 2/haloperoxidase" evidence="8">
    <location>
        <begin position="110"/>
        <end position="220"/>
    </location>
</feature>
<keyword evidence="3 7" id="KW-0812">Transmembrane</keyword>
<keyword evidence="5 7" id="KW-1133">Transmembrane helix</keyword>
<dbReference type="Proteomes" id="UP001057561">
    <property type="component" value="Chromosome"/>
</dbReference>
<feature type="transmembrane region" description="Helical" evidence="7">
    <location>
        <begin position="205"/>
        <end position="223"/>
    </location>
</feature>